<evidence type="ECO:0000256" key="3">
    <source>
        <dbReference type="ARBA" id="ARBA00022527"/>
    </source>
</evidence>
<feature type="region of interest" description="Disordered" evidence="11">
    <location>
        <begin position="572"/>
        <end position="653"/>
    </location>
</feature>
<dbReference type="PANTHER" id="PTHR48012">
    <property type="entry name" value="STERILE20-LIKE KINASE, ISOFORM B-RELATED"/>
    <property type="match status" value="1"/>
</dbReference>
<feature type="region of interest" description="Disordered" evidence="11">
    <location>
        <begin position="283"/>
        <end position="444"/>
    </location>
</feature>
<keyword evidence="6" id="KW-0418">Kinase</keyword>
<feature type="compositionally biased region" description="Low complexity" evidence="11">
    <location>
        <begin position="386"/>
        <end position="399"/>
    </location>
</feature>
<dbReference type="PROSITE" id="PS50011">
    <property type="entry name" value="PROTEIN_KINASE_DOM"/>
    <property type="match status" value="1"/>
</dbReference>
<evidence type="ECO:0000256" key="5">
    <source>
        <dbReference type="ARBA" id="ARBA00022741"/>
    </source>
</evidence>
<dbReference type="InterPro" id="IPR017441">
    <property type="entry name" value="Protein_kinase_ATP_BS"/>
</dbReference>
<feature type="compositionally biased region" description="Basic and acidic residues" evidence="11">
    <location>
        <begin position="419"/>
        <end position="436"/>
    </location>
</feature>
<sequence>MEGRPEELFELLEQLGKGSFGSVYKARHRPSGTIVAVKVIPLTGEDEDGLEDMRREIALLQECVHPNVVRYFGSFMGDDYLWIVMEHCGGGSVRDVLDATKSPLNEPQIAYVVGEALKGLVYLHSVYKLHRDIKCSNILLTDDGFVKLADFGVAARLTRTMSKRETFTGTPHWMAPEVIQESKYDGKVDVWALGVSAMEMAEVNPPRHDVHPMRVIFMITAEPAPALREAERWSDSFKNFVSRCLQKDARKRPDAAELLPHGFLQSSAGSGLSLAPLVEAAKRRAARKREKEKEKEKSAGKSSERSGGERAEEPLLDARDRNRPDVSSEPAETETETALAPAANNAVPDASQSPEARAAHRRGGSGDGAGRHRRAGSKSGTIKLDAATAAAAMAAAEAALDQTADSSTLFSPDTTKSGASREVDSAFNTRVERDEKETADDAWGTVVRADDARDDASNFETYATTRILRDGSKSGSSIGRTTFVTKTDSEGFQDDETTSDPYDPYATTNVARSDELKSKSKRDADPGTESGLDAASLMRMFAGRELTDAERAAANDVFLRSRDEDVFENRKEVFERESRKEENAEGDVFASRVPVPVPVPVPPAKGSVSDLQRRVRPSRDAEEARRRAKALADAPRFDEARATRRLTPHGRSATFPFSAAAAAASEGQKPDARAKKKRFAFHPDDILAYAFETCVVDENGRFERLVPSADGDEGGGAGRSVKRKNASPFPPALAALVGATSPAALPDRRRLKEAIRAYEFFSTNDTRASDDERSSSDGSSSEGDDDSDDDKTSDDDPIGGVSRATLRSKADALLRRFARFPRDPLRATDVDPRALIDHDASWDNTPLDAIERARVATDGDETRVEINEARCAAARLPPAVAAVASRRFQVDVLLKAASWHAGLARGASAALPDARAARRVRGALEHVLHELGETEALERVLAFEPPEDAAETM</sequence>
<feature type="region of interest" description="Disordered" evidence="11">
    <location>
        <begin position="766"/>
        <end position="804"/>
    </location>
</feature>
<feature type="compositionally biased region" description="Basic and acidic residues" evidence="11">
    <location>
        <begin position="611"/>
        <end position="625"/>
    </location>
</feature>
<gene>
    <name evidence="13" type="ORF">MSP1401_LOCUS903</name>
</gene>
<feature type="compositionally biased region" description="Basic and acidic residues" evidence="11">
    <location>
        <begin position="512"/>
        <end position="525"/>
    </location>
</feature>
<dbReference type="AlphaFoldDB" id="A0A7S0CQI4"/>
<evidence type="ECO:0000256" key="2">
    <source>
        <dbReference type="ARBA" id="ARBA00012513"/>
    </source>
</evidence>
<dbReference type="FunFam" id="1.10.510.10:FF:001091">
    <property type="entry name" value="STE family protein kinase"/>
    <property type="match status" value="1"/>
</dbReference>
<dbReference type="InterPro" id="IPR050629">
    <property type="entry name" value="STE20/SPS1-PAK"/>
</dbReference>
<dbReference type="FunFam" id="3.30.200.20:FF:000042">
    <property type="entry name" value="Aurora kinase A"/>
    <property type="match status" value="1"/>
</dbReference>
<keyword evidence="5 10" id="KW-0547">Nucleotide-binding</keyword>
<dbReference type="GO" id="GO:0004674">
    <property type="term" value="F:protein serine/threonine kinase activity"/>
    <property type="evidence" value="ECO:0007669"/>
    <property type="project" value="UniProtKB-KW"/>
</dbReference>
<comment type="similarity">
    <text evidence="1">Belongs to the protein kinase superfamily. STE Ser/Thr protein kinase family. STE20 subfamily.</text>
</comment>
<accession>A0A7S0CQI4</accession>
<dbReference type="EMBL" id="HBEN01001080">
    <property type="protein sequence ID" value="CAD8430381.1"/>
    <property type="molecule type" value="Transcribed_RNA"/>
</dbReference>
<comment type="catalytic activity">
    <reaction evidence="8">
        <text>L-threonyl-[protein] + ATP = O-phospho-L-threonyl-[protein] + ADP + H(+)</text>
        <dbReference type="Rhea" id="RHEA:46608"/>
        <dbReference type="Rhea" id="RHEA-COMP:11060"/>
        <dbReference type="Rhea" id="RHEA-COMP:11605"/>
        <dbReference type="ChEBI" id="CHEBI:15378"/>
        <dbReference type="ChEBI" id="CHEBI:30013"/>
        <dbReference type="ChEBI" id="CHEBI:30616"/>
        <dbReference type="ChEBI" id="CHEBI:61977"/>
        <dbReference type="ChEBI" id="CHEBI:456216"/>
        <dbReference type="EC" id="2.7.11.1"/>
    </reaction>
</comment>
<keyword evidence="3" id="KW-0723">Serine/threonine-protein kinase</keyword>
<feature type="compositionally biased region" description="Basic and acidic residues" evidence="11">
    <location>
        <begin position="572"/>
        <end position="583"/>
    </location>
</feature>
<feature type="compositionally biased region" description="Polar residues" evidence="11">
    <location>
        <begin position="403"/>
        <end position="418"/>
    </location>
</feature>
<evidence type="ECO:0000259" key="12">
    <source>
        <dbReference type="PROSITE" id="PS50011"/>
    </source>
</evidence>
<feature type="region of interest" description="Disordered" evidence="11">
    <location>
        <begin position="470"/>
        <end position="534"/>
    </location>
</feature>
<feature type="region of interest" description="Disordered" evidence="11">
    <location>
        <begin position="705"/>
        <end position="726"/>
    </location>
</feature>
<feature type="compositionally biased region" description="Acidic residues" evidence="11">
    <location>
        <begin position="782"/>
        <end position="797"/>
    </location>
</feature>
<feature type="compositionally biased region" description="Low complexity" evidence="11">
    <location>
        <begin position="336"/>
        <end position="346"/>
    </location>
</feature>
<organism evidence="13">
    <name type="scientific">Micromonas pusilla</name>
    <name type="common">Picoplanktonic green alga</name>
    <name type="synonym">Chromulina pusilla</name>
    <dbReference type="NCBI Taxonomy" id="38833"/>
    <lineage>
        <taxon>Eukaryota</taxon>
        <taxon>Viridiplantae</taxon>
        <taxon>Chlorophyta</taxon>
        <taxon>Mamiellophyceae</taxon>
        <taxon>Mamiellales</taxon>
        <taxon>Mamiellaceae</taxon>
        <taxon>Micromonas</taxon>
    </lineage>
</organism>
<evidence type="ECO:0000256" key="9">
    <source>
        <dbReference type="ARBA" id="ARBA00048679"/>
    </source>
</evidence>
<evidence type="ECO:0000256" key="11">
    <source>
        <dbReference type="SAM" id="MobiDB-lite"/>
    </source>
</evidence>
<evidence type="ECO:0000256" key="4">
    <source>
        <dbReference type="ARBA" id="ARBA00022679"/>
    </source>
</evidence>
<evidence type="ECO:0000256" key="7">
    <source>
        <dbReference type="ARBA" id="ARBA00022840"/>
    </source>
</evidence>
<dbReference type="InterPro" id="IPR000719">
    <property type="entry name" value="Prot_kinase_dom"/>
</dbReference>
<proteinExistence type="inferred from homology"/>
<dbReference type="SMART" id="SM00220">
    <property type="entry name" value="S_TKc"/>
    <property type="match status" value="1"/>
</dbReference>
<dbReference type="PROSITE" id="PS00107">
    <property type="entry name" value="PROTEIN_KINASE_ATP"/>
    <property type="match status" value="1"/>
</dbReference>
<reference evidence="13" key="1">
    <citation type="submission" date="2021-01" db="EMBL/GenBank/DDBJ databases">
        <authorList>
            <person name="Corre E."/>
            <person name="Pelletier E."/>
            <person name="Niang G."/>
            <person name="Scheremetjew M."/>
            <person name="Finn R."/>
            <person name="Kale V."/>
            <person name="Holt S."/>
            <person name="Cochrane G."/>
            <person name="Meng A."/>
            <person name="Brown T."/>
            <person name="Cohen L."/>
        </authorList>
    </citation>
    <scope>NUCLEOTIDE SEQUENCE</scope>
    <source>
        <strain evidence="13">CCAC1681</strain>
    </source>
</reference>
<evidence type="ECO:0000256" key="1">
    <source>
        <dbReference type="ARBA" id="ARBA00008874"/>
    </source>
</evidence>
<dbReference type="SUPFAM" id="SSF56112">
    <property type="entry name" value="Protein kinase-like (PK-like)"/>
    <property type="match status" value="1"/>
</dbReference>
<evidence type="ECO:0000256" key="10">
    <source>
        <dbReference type="PROSITE-ProRule" id="PRU10141"/>
    </source>
</evidence>
<feature type="domain" description="Protein kinase" evidence="12">
    <location>
        <begin position="9"/>
        <end position="264"/>
    </location>
</feature>
<keyword evidence="7 10" id="KW-0067">ATP-binding</keyword>
<dbReference type="Pfam" id="PF00069">
    <property type="entry name" value="Pkinase"/>
    <property type="match status" value="1"/>
</dbReference>
<evidence type="ECO:0000256" key="6">
    <source>
        <dbReference type="ARBA" id="ARBA00022777"/>
    </source>
</evidence>
<evidence type="ECO:0000256" key="8">
    <source>
        <dbReference type="ARBA" id="ARBA00047899"/>
    </source>
</evidence>
<feature type="binding site" evidence="10">
    <location>
        <position position="38"/>
    </location>
    <ligand>
        <name>ATP</name>
        <dbReference type="ChEBI" id="CHEBI:30616"/>
    </ligand>
</feature>
<evidence type="ECO:0000313" key="13">
    <source>
        <dbReference type="EMBL" id="CAD8430381.1"/>
    </source>
</evidence>
<dbReference type="InterPro" id="IPR011009">
    <property type="entry name" value="Kinase-like_dom_sf"/>
</dbReference>
<protein>
    <recommendedName>
        <fullName evidence="2">non-specific serine/threonine protein kinase</fullName>
        <ecNumber evidence="2">2.7.11.1</ecNumber>
    </recommendedName>
</protein>
<dbReference type="GO" id="GO:0005524">
    <property type="term" value="F:ATP binding"/>
    <property type="evidence" value="ECO:0007669"/>
    <property type="project" value="UniProtKB-UniRule"/>
</dbReference>
<dbReference type="Gene3D" id="1.10.510.10">
    <property type="entry name" value="Transferase(Phosphotransferase) domain 1"/>
    <property type="match status" value="1"/>
</dbReference>
<comment type="catalytic activity">
    <reaction evidence="9">
        <text>L-seryl-[protein] + ATP = O-phospho-L-seryl-[protein] + ADP + H(+)</text>
        <dbReference type="Rhea" id="RHEA:17989"/>
        <dbReference type="Rhea" id="RHEA-COMP:9863"/>
        <dbReference type="Rhea" id="RHEA-COMP:11604"/>
        <dbReference type="ChEBI" id="CHEBI:15378"/>
        <dbReference type="ChEBI" id="CHEBI:29999"/>
        <dbReference type="ChEBI" id="CHEBI:30616"/>
        <dbReference type="ChEBI" id="CHEBI:83421"/>
        <dbReference type="ChEBI" id="CHEBI:456216"/>
        <dbReference type="EC" id="2.7.11.1"/>
    </reaction>
</comment>
<keyword evidence="4" id="KW-0808">Transferase</keyword>
<feature type="compositionally biased region" description="Basic and acidic residues" evidence="11">
    <location>
        <begin position="289"/>
        <end position="326"/>
    </location>
</feature>
<dbReference type="PANTHER" id="PTHR48012:SF10">
    <property type="entry name" value="FI20177P1"/>
    <property type="match status" value="1"/>
</dbReference>
<dbReference type="EC" id="2.7.11.1" evidence="2"/>
<name>A0A7S0CQI4_MICPS</name>
<feature type="compositionally biased region" description="Polar residues" evidence="11">
    <location>
        <begin position="473"/>
        <end position="486"/>
    </location>
</feature>
<dbReference type="GO" id="GO:0005737">
    <property type="term" value="C:cytoplasm"/>
    <property type="evidence" value="ECO:0007669"/>
    <property type="project" value="TreeGrafter"/>
</dbReference>